<name>A0A0E9RI93_ANGAN</name>
<organism evidence="1">
    <name type="scientific">Anguilla anguilla</name>
    <name type="common">European freshwater eel</name>
    <name type="synonym">Muraena anguilla</name>
    <dbReference type="NCBI Taxonomy" id="7936"/>
    <lineage>
        <taxon>Eukaryota</taxon>
        <taxon>Metazoa</taxon>
        <taxon>Chordata</taxon>
        <taxon>Craniata</taxon>
        <taxon>Vertebrata</taxon>
        <taxon>Euteleostomi</taxon>
        <taxon>Actinopterygii</taxon>
        <taxon>Neopterygii</taxon>
        <taxon>Teleostei</taxon>
        <taxon>Anguilliformes</taxon>
        <taxon>Anguillidae</taxon>
        <taxon>Anguilla</taxon>
    </lineage>
</organism>
<proteinExistence type="predicted"/>
<evidence type="ECO:0000313" key="1">
    <source>
        <dbReference type="EMBL" id="JAH28522.1"/>
    </source>
</evidence>
<sequence>MSAGWKQTGVCSLCRIINYNLKKNWSSYRTSQYGKKQNKFF</sequence>
<dbReference type="AlphaFoldDB" id="A0A0E9RI93"/>
<accession>A0A0E9RI93</accession>
<reference evidence="1" key="2">
    <citation type="journal article" date="2015" name="Fish Shellfish Immunol.">
        <title>Early steps in the European eel (Anguilla anguilla)-Vibrio vulnificus interaction in the gills: Role of the RtxA13 toxin.</title>
        <authorList>
            <person name="Callol A."/>
            <person name="Pajuelo D."/>
            <person name="Ebbesson L."/>
            <person name="Teles M."/>
            <person name="MacKenzie S."/>
            <person name="Amaro C."/>
        </authorList>
    </citation>
    <scope>NUCLEOTIDE SEQUENCE</scope>
</reference>
<reference evidence="1" key="1">
    <citation type="submission" date="2014-11" db="EMBL/GenBank/DDBJ databases">
        <authorList>
            <person name="Amaro Gonzalez C."/>
        </authorList>
    </citation>
    <scope>NUCLEOTIDE SEQUENCE</scope>
</reference>
<protein>
    <submittedName>
        <fullName evidence="1">Uncharacterized protein</fullName>
    </submittedName>
</protein>
<dbReference type="EMBL" id="GBXM01080055">
    <property type="protein sequence ID" value="JAH28522.1"/>
    <property type="molecule type" value="Transcribed_RNA"/>
</dbReference>